<evidence type="ECO:0000256" key="19">
    <source>
        <dbReference type="ARBA" id="ARBA00044678"/>
    </source>
</evidence>
<evidence type="ECO:0000256" key="13">
    <source>
        <dbReference type="ARBA" id="ARBA00022932"/>
    </source>
</evidence>
<dbReference type="GO" id="GO:0008270">
    <property type="term" value="F:zinc ion binding"/>
    <property type="evidence" value="ECO:0007669"/>
    <property type="project" value="TreeGrafter"/>
</dbReference>
<evidence type="ECO:0000256" key="5">
    <source>
        <dbReference type="ARBA" id="ARBA00020020"/>
    </source>
</evidence>
<sequence>MDNAEVAKLLYEMAYMLEFKGENVFKIKAYQKAARHIEELEEDLNVLCKKDDLAHIPGVGEAIEAKIKEMLETGTFMAYEELRHTIPEKIEEITAVQGIGPRTAYLLYTKLGVKDLKGLLRAAEEHRIRRIPGMGVKMEENVLIAAKRQFAEGNTGRFPLGLALPIAEEISRKLVDGELIREVQIAGSIRRWKETVGDIDLIACSNEPERAIEAFTLMDNVQEILEKGTTKGSVIYKEHIQVDMRIVKDDSFGSLLQHFTGSKDHNVKLRNIALAKGLHLSEYGLKNVETGEQMPFSAEEQQYEMLGLQFIPPELREDRGEIEAAMQRKIPRLIEIGDIKGDLHVHSNWSDGRNTIKEMALAARALGYEYIAITDHSGSSRIASGLSEKRLMEHVKEIEQLNASIDGIRILSGTECDILPNGTLDYGDDLLEQLDIVVVAVHGAVEQDSKTMTKRIVTALENEHVHILAHPTGRKFGKRLPFEMDMKKIMEAALEFGKVLEINSSPQRLDLNGNYAMMAMEMGIKLAINTDAHSPDQFANIRYGVGTARRAWVKPADVVNTLDLKELCKLLGIP</sequence>
<dbReference type="HOGENOM" id="CLU_017729_1_0_2"/>
<dbReference type="GO" id="GO:0003677">
    <property type="term" value="F:DNA binding"/>
    <property type="evidence" value="ECO:0007669"/>
    <property type="project" value="InterPro"/>
</dbReference>
<dbReference type="EC" id="2.7.7.7" evidence="3"/>
<evidence type="ECO:0000256" key="8">
    <source>
        <dbReference type="ARBA" id="ARBA00022679"/>
    </source>
</evidence>
<reference evidence="26" key="1">
    <citation type="submission" date="2012-02" db="EMBL/GenBank/DDBJ databases">
        <title>Complete sequence of chromosome of Methanomethylovorans hollandica DSM 15978.</title>
        <authorList>
            <person name="Lucas S."/>
            <person name="Copeland A."/>
            <person name="Lapidus A."/>
            <person name="Glavina del Rio T."/>
            <person name="Dalin E."/>
            <person name="Tice H."/>
            <person name="Bruce D."/>
            <person name="Goodwin L."/>
            <person name="Pitluck S."/>
            <person name="Peters L."/>
            <person name="Mikhailova N."/>
            <person name="Held B."/>
            <person name="Kyrpides N."/>
            <person name="Mavromatis K."/>
            <person name="Ivanova N."/>
            <person name="Brettin T."/>
            <person name="Detter J.C."/>
            <person name="Han C."/>
            <person name="Larimer F."/>
            <person name="Land M."/>
            <person name="Hauser L."/>
            <person name="Markowitz V."/>
            <person name="Cheng J.-F."/>
            <person name="Hugenholtz P."/>
            <person name="Woyke T."/>
            <person name="Wu D."/>
            <person name="Spring S."/>
            <person name="Schroeder M."/>
            <person name="Brambilla E."/>
            <person name="Klenk H.-P."/>
            <person name="Eisen J.A."/>
        </authorList>
    </citation>
    <scope>NUCLEOTIDE SEQUENCE [LARGE SCALE GENOMIC DNA]</scope>
    <source>
        <strain evidence="26">DSM 15978 / NBRC 107637 / DMS1</strain>
    </source>
</reference>
<keyword evidence="11" id="KW-0227">DNA damage</keyword>
<dbReference type="RefSeq" id="WP_015325071.1">
    <property type="nucleotide sequence ID" value="NC_019977.1"/>
</dbReference>
<organism evidence="25 26">
    <name type="scientific">Methanomethylovorans hollandica (strain DSM 15978 / NBRC 107637 / DMS1)</name>
    <dbReference type="NCBI Taxonomy" id="867904"/>
    <lineage>
        <taxon>Archaea</taxon>
        <taxon>Methanobacteriati</taxon>
        <taxon>Methanobacteriota</taxon>
        <taxon>Stenosarchaea group</taxon>
        <taxon>Methanomicrobia</taxon>
        <taxon>Methanosarcinales</taxon>
        <taxon>Methanosarcinaceae</taxon>
        <taxon>Methanomethylovorans</taxon>
    </lineage>
</organism>
<feature type="domain" description="DNA-directed DNA polymerase X" evidence="24">
    <location>
        <begin position="1"/>
        <end position="317"/>
    </location>
</feature>
<dbReference type="SUPFAM" id="SSF81301">
    <property type="entry name" value="Nucleotidyltransferase"/>
    <property type="match status" value="1"/>
</dbReference>
<evidence type="ECO:0000256" key="18">
    <source>
        <dbReference type="ARBA" id="ARBA00044632"/>
    </source>
</evidence>
<keyword evidence="7" id="KW-0237">DNA synthesis</keyword>
<dbReference type="InterPro" id="IPR022311">
    <property type="entry name" value="PolX-like"/>
</dbReference>
<name>L0KXR9_METHD</name>
<dbReference type="SUPFAM" id="SSF47802">
    <property type="entry name" value="DNA polymerase beta, N-terminal domain-like"/>
    <property type="match status" value="1"/>
</dbReference>
<dbReference type="Gene3D" id="3.20.20.140">
    <property type="entry name" value="Metal-dependent hydrolases"/>
    <property type="match status" value="1"/>
</dbReference>
<comment type="catalytic activity">
    <reaction evidence="18">
        <text>2'-deoxyribonucleotide-(2'-deoxyribose 5'-phosphate)-2'-deoxyribonucleotide-DNA = a 3'-end 2'-deoxyribonucleotide-(2,3-dehydro-2,3-deoxyribose 5'-phosphate)-DNA + a 5'-end 5'-phospho-2'-deoxyribonucleoside-DNA + H(+)</text>
        <dbReference type="Rhea" id="RHEA:66592"/>
        <dbReference type="Rhea" id="RHEA-COMP:13180"/>
        <dbReference type="Rhea" id="RHEA-COMP:16897"/>
        <dbReference type="Rhea" id="RHEA-COMP:17067"/>
        <dbReference type="ChEBI" id="CHEBI:15378"/>
        <dbReference type="ChEBI" id="CHEBI:136412"/>
        <dbReference type="ChEBI" id="CHEBI:157695"/>
        <dbReference type="ChEBI" id="CHEBI:167181"/>
        <dbReference type="EC" id="4.2.99.18"/>
    </reaction>
</comment>
<proteinExistence type="predicted"/>
<keyword evidence="13" id="KW-0239">DNA-directed DNA polymerase</keyword>
<evidence type="ECO:0000256" key="9">
    <source>
        <dbReference type="ARBA" id="ARBA00022695"/>
    </source>
</evidence>
<comment type="catalytic activity">
    <reaction evidence="21">
        <text>DNA(n) + a 2'-deoxyribonucleoside 5'-triphosphate = DNA(n+1) + diphosphate</text>
        <dbReference type="Rhea" id="RHEA:22508"/>
        <dbReference type="Rhea" id="RHEA-COMP:17339"/>
        <dbReference type="Rhea" id="RHEA-COMP:17340"/>
        <dbReference type="ChEBI" id="CHEBI:33019"/>
        <dbReference type="ChEBI" id="CHEBI:61560"/>
        <dbReference type="ChEBI" id="CHEBI:173112"/>
        <dbReference type="EC" id="2.7.7.7"/>
    </reaction>
</comment>
<dbReference type="SUPFAM" id="SSF47781">
    <property type="entry name" value="RuvA domain 2-like"/>
    <property type="match status" value="1"/>
</dbReference>
<dbReference type="Proteomes" id="UP000010866">
    <property type="component" value="Chromosome"/>
</dbReference>
<dbReference type="GO" id="GO:0042578">
    <property type="term" value="F:phosphoric ester hydrolase activity"/>
    <property type="evidence" value="ECO:0007669"/>
    <property type="project" value="TreeGrafter"/>
</dbReference>
<dbReference type="InterPro" id="IPR027421">
    <property type="entry name" value="DNA_pol_lamdba_lyase_dom_sf"/>
</dbReference>
<evidence type="ECO:0000256" key="21">
    <source>
        <dbReference type="ARBA" id="ARBA00049244"/>
    </source>
</evidence>
<dbReference type="Gene3D" id="1.10.150.110">
    <property type="entry name" value="DNA polymerase beta, N-terminal domain-like"/>
    <property type="match status" value="1"/>
</dbReference>
<evidence type="ECO:0000256" key="12">
    <source>
        <dbReference type="ARBA" id="ARBA00022843"/>
    </source>
</evidence>
<evidence type="ECO:0000256" key="6">
    <source>
        <dbReference type="ARBA" id="ARBA00022481"/>
    </source>
</evidence>
<dbReference type="GO" id="GO:0005829">
    <property type="term" value="C:cytosol"/>
    <property type="evidence" value="ECO:0007669"/>
    <property type="project" value="TreeGrafter"/>
</dbReference>
<dbReference type="SMART" id="SM00483">
    <property type="entry name" value="POLXc"/>
    <property type="match status" value="1"/>
</dbReference>
<evidence type="ECO:0000256" key="11">
    <source>
        <dbReference type="ARBA" id="ARBA00022763"/>
    </source>
</evidence>
<keyword evidence="9" id="KW-0548">Nucleotidyltransferase</keyword>
<dbReference type="InterPro" id="IPR002008">
    <property type="entry name" value="DNA_pol_X_beta-like"/>
</dbReference>
<dbReference type="InterPro" id="IPR002054">
    <property type="entry name" value="DNA-dir_DNA_pol_X"/>
</dbReference>
<accession>L0KXR9</accession>
<comment type="function">
    <text evidence="20">Repair polymerase that plays a key role in base-excision repair. During this process, the damaged base is excised by specific DNA glycosylases, the DNA backbone is nicked at the abasic site by an apurinic/apyrimidic (AP) endonuclease, and POLB removes 5'-deoxyribose-phosphate from the preincised AP site acting as a 5'-deoxyribose-phosphate lyase (5'-dRP lyase); through its DNA polymerase activity, it adds one nucleotide to the 3' end of the arising single-nucleotide gap. Conducts 'gap-filling' DNA synthesis in a stepwise distributive fashion rather than in a processive fashion as for other DNA polymerases. It is also able to cleave sugar-phosphate bonds 3' to an intact AP site, acting as an AP lyase.</text>
</comment>
<dbReference type="EC" id="4.2.99.18" evidence="4"/>
<dbReference type="InterPro" id="IPR010996">
    <property type="entry name" value="HHH_MUS81"/>
</dbReference>
<comment type="cofactor">
    <cofactor evidence="1">
        <name>Mg(2+)</name>
        <dbReference type="ChEBI" id="CHEBI:18420"/>
    </cofactor>
</comment>
<dbReference type="SUPFAM" id="SSF89550">
    <property type="entry name" value="PHP domain-like"/>
    <property type="match status" value="1"/>
</dbReference>
<keyword evidence="12" id="KW-0832">Ubl conjugation</keyword>
<evidence type="ECO:0000256" key="15">
    <source>
        <dbReference type="ARBA" id="ARBA00023204"/>
    </source>
</evidence>
<dbReference type="GO" id="GO:0140078">
    <property type="term" value="F:class I DNA-(apurinic or apyrimidinic site) endonuclease activity"/>
    <property type="evidence" value="ECO:0007669"/>
    <property type="project" value="UniProtKB-EC"/>
</dbReference>
<dbReference type="Gene3D" id="3.30.210.10">
    <property type="entry name" value="DNA polymerase, thumb domain"/>
    <property type="match status" value="1"/>
</dbReference>
<dbReference type="InterPro" id="IPR010994">
    <property type="entry name" value="RuvA_2-like"/>
</dbReference>
<dbReference type="OrthoDB" id="8999at2157"/>
<evidence type="ECO:0000256" key="3">
    <source>
        <dbReference type="ARBA" id="ARBA00012417"/>
    </source>
</evidence>
<evidence type="ECO:0000259" key="22">
    <source>
        <dbReference type="SMART" id="SM00278"/>
    </source>
</evidence>
<dbReference type="Gene3D" id="3.30.460.10">
    <property type="entry name" value="Beta Polymerase, domain 2"/>
    <property type="match status" value="1"/>
</dbReference>
<dbReference type="InterPro" id="IPR003141">
    <property type="entry name" value="Pol/His_phosphatase_N"/>
</dbReference>
<dbReference type="STRING" id="867904.Metho_1717"/>
<dbReference type="InterPro" id="IPR050243">
    <property type="entry name" value="PHP_phosphatase"/>
</dbReference>
<dbReference type="PANTHER" id="PTHR36928">
    <property type="entry name" value="PHOSPHATASE YCDX-RELATED"/>
    <property type="match status" value="1"/>
</dbReference>
<dbReference type="InterPro" id="IPR037160">
    <property type="entry name" value="DNA_Pol_thumb_sf"/>
</dbReference>
<evidence type="ECO:0000256" key="16">
    <source>
        <dbReference type="ARBA" id="ARBA00035717"/>
    </source>
</evidence>
<protein>
    <recommendedName>
        <fullName evidence="5">DNA polymerase beta</fullName>
        <ecNumber evidence="3">2.7.7.7</ecNumber>
        <ecNumber evidence="4">4.2.99.18</ecNumber>
    </recommendedName>
    <alternativeName>
        <fullName evidence="16">5'-deoxyribose-phosphate lyase</fullName>
    </alternativeName>
    <alternativeName>
        <fullName evidence="17">AP lyase</fullName>
    </alternativeName>
</protein>
<dbReference type="AlphaFoldDB" id="L0KXR9"/>
<dbReference type="NCBIfam" id="NF006375">
    <property type="entry name" value="PRK08609.1"/>
    <property type="match status" value="1"/>
</dbReference>
<feature type="domain" description="Helix-hairpin-helix DNA-binding motif class 1" evidence="22">
    <location>
        <begin position="91"/>
        <end position="110"/>
    </location>
</feature>
<dbReference type="InterPro" id="IPR043519">
    <property type="entry name" value="NT_sf"/>
</dbReference>
<dbReference type="SMART" id="SM00481">
    <property type="entry name" value="POLIIIAc"/>
    <property type="match status" value="1"/>
</dbReference>
<evidence type="ECO:0000259" key="23">
    <source>
        <dbReference type="SMART" id="SM00481"/>
    </source>
</evidence>
<comment type="subcellular location">
    <subcellularLocation>
        <location evidence="2">Cytoplasm</location>
    </subcellularLocation>
</comment>
<evidence type="ECO:0000256" key="2">
    <source>
        <dbReference type="ARBA" id="ARBA00004496"/>
    </source>
</evidence>
<feature type="domain" description="Helix-hairpin-helix DNA-binding motif class 1" evidence="22">
    <location>
        <begin position="51"/>
        <end position="70"/>
    </location>
</feature>
<dbReference type="FunFam" id="3.20.20.140:FF:000047">
    <property type="entry name" value="PHP domain-containing protein"/>
    <property type="match status" value="1"/>
</dbReference>
<evidence type="ECO:0000256" key="20">
    <source>
        <dbReference type="ARBA" id="ARBA00045548"/>
    </source>
</evidence>
<evidence type="ECO:0000256" key="10">
    <source>
        <dbReference type="ARBA" id="ARBA00022705"/>
    </source>
</evidence>
<dbReference type="InterPro" id="IPR016195">
    <property type="entry name" value="Pol/histidinol_Pase-like"/>
</dbReference>
<feature type="domain" description="Helix-hairpin-helix DNA-binding motif class 1" evidence="22">
    <location>
        <begin position="126"/>
        <end position="145"/>
    </location>
</feature>
<dbReference type="Pfam" id="PF14791">
    <property type="entry name" value="DNA_pol_B_thumb"/>
    <property type="match status" value="1"/>
</dbReference>
<dbReference type="InterPro" id="IPR047967">
    <property type="entry name" value="PolX_PHP"/>
</dbReference>
<dbReference type="GO" id="GO:0006281">
    <property type="term" value="P:DNA repair"/>
    <property type="evidence" value="ECO:0007669"/>
    <property type="project" value="UniProtKB-KW"/>
</dbReference>
<keyword evidence="6" id="KW-0488">Methylation</keyword>
<dbReference type="InterPro" id="IPR004013">
    <property type="entry name" value="PHP_dom"/>
</dbReference>
<evidence type="ECO:0000256" key="14">
    <source>
        <dbReference type="ARBA" id="ARBA00023053"/>
    </source>
</evidence>
<dbReference type="CDD" id="cd00141">
    <property type="entry name" value="NT_POLXc"/>
    <property type="match status" value="1"/>
</dbReference>
<comment type="catalytic activity">
    <reaction evidence="19">
        <text>a 5'-end 2'-deoxyribose-2'-deoxyribonucleotide-DNA = (2E,4S)-4-hydroxypenten-2-al-5-phosphate + a 5'-end 5'-phospho-2'-deoxyribonucleoside-DNA + H(+)</text>
        <dbReference type="Rhea" id="RHEA:76255"/>
        <dbReference type="Rhea" id="RHEA-COMP:13180"/>
        <dbReference type="Rhea" id="RHEA-COMP:18657"/>
        <dbReference type="ChEBI" id="CHEBI:15378"/>
        <dbReference type="ChEBI" id="CHEBI:136412"/>
        <dbReference type="ChEBI" id="CHEBI:195194"/>
        <dbReference type="ChEBI" id="CHEBI:195195"/>
    </reaction>
</comment>
<dbReference type="PRINTS" id="PR00870">
    <property type="entry name" value="DNAPOLXBETA"/>
</dbReference>
<dbReference type="GeneID" id="14406230"/>
<dbReference type="CDD" id="cd07436">
    <property type="entry name" value="PHP_PolX"/>
    <property type="match status" value="1"/>
</dbReference>
<dbReference type="Pfam" id="PF02811">
    <property type="entry name" value="PHP"/>
    <property type="match status" value="1"/>
</dbReference>
<gene>
    <name evidence="25" type="ordered locus">Metho_1717</name>
</gene>
<evidence type="ECO:0000259" key="24">
    <source>
        <dbReference type="SMART" id="SM00483"/>
    </source>
</evidence>
<evidence type="ECO:0000256" key="7">
    <source>
        <dbReference type="ARBA" id="ARBA00022634"/>
    </source>
</evidence>
<dbReference type="InterPro" id="IPR003583">
    <property type="entry name" value="Hlx-hairpin-Hlx_DNA-bd_motif"/>
</dbReference>
<keyword evidence="8" id="KW-0808">Transferase</keyword>
<dbReference type="GO" id="GO:0003887">
    <property type="term" value="F:DNA-directed DNA polymerase activity"/>
    <property type="evidence" value="ECO:0007669"/>
    <property type="project" value="UniProtKB-KW"/>
</dbReference>
<dbReference type="PANTHER" id="PTHR36928:SF1">
    <property type="entry name" value="PHOSPHATASE YCDX-RELATED"/>
    <property type="match status" value="1"/>
</dbReference>
<keyword evidence="15" id="KW-0234">DNA repair</keyword>
<evidence type="ECO:0000256" key="4">
    <source>
        <dbReference type="ARBA" id="ARBA00012720"/>
    </source>
</evidence>
<keyword evidence="10" id="KW-0235">DNA replication</keyword>
<dbReference type="Pfam" id="PF14716">
    <property type="entry name" value="HHH_8"/>
    <property type="match status" value="1"/>
</dbReference>
<dbReference type="Pfam" id="PF14520">
    <property type="entry name" value="HHH_5"/>
    <property type="match status" value="1"/>
</dbReference>
<dbReference type="EMBL" id="CP003362">
    <property type="protein sequence ID" value="AGB49906.1"/>
    <property type="molecule type" value="Genomic_DNA"/>
</dbReference>
<evidence type="ECO:0000256" key="1">
    <source>
        <dbReference type="ARBA" id="ARBA00001946"/>
    </source>
</evidence>
<dbReference type="Gene3D" id="1.10.150.20">
    <property type="entry name" value="5' to 3' exonuclease, C-terminal subdomain"/>
    <property type="match status" value="1"/>
</dbReference>
<dbReference type="PIRSF" id="PIRSF005047">
    <property type="entry name" value="UCP005047_YshC"/>
    <property type="match status" value="1"/>
</dbReference>
<dbReference type="InterPro" id="IPR029398">
    <property type="entry name" value="PolB_thumb"/>
</dbReference>
<dbReference type="KEGG" id="mhz:Metho_1717"/>
<feature type="domain" description="Polymerase/histidinol phosphatase N-terminal" evidence="23">
    <location>
        <begin position="341"/>
        <end position="420"/>
    </location>
</feature>
<keyword evidence="26" id="KW-1185">Reference proteome</keyword>
<dbReference type="SMART" id="SM00278">
    <property type="entry name" value="HhH1"/>
    <property type="match status" value="3"/>
</dbReference>
<evidence type="ECO:0000256" key="17">
    <source>
        <dbReference type="ARBA" id="ARBA00035726"/>
    </source>
</evidence>
<keyword evidence="14" id="KW-0915">Sodium</keyword>
<evidence type="ECO:0000313" key="25">
    <source>
        <dbReference type="EMBL" id="AGB49906.1"/>
    </source>
</evidence>
<evidence type="ECO:0000313" key="26">
    <source>
        <dbReference type="Proteomes" id="UP000010866"/>
    </source>
</evidence>